<evidence type="ECO:0000256" key="2">
    <source>
        <dbReference type="ARBA" id="ARBA00012438"/>
    </source>
</evidence>
<dbReference type="AlphaFoldDB" id="A0A4Q9DQJ3"/>
<keyword evidence="5" id="KW-0418">Kinase</keyword>
<proteinExistence type="predicted"/>
<dbReference type="PANTHER" id="PTHR24421">
    <property type="entry name" value="NITRATE/NITRITE SENSOR PROTEIN NARX-RELATED"/>
    <property type="match status" value="1"/>
</dbReference>
<dbReference type="InterPro" id="IPR005467">
    <property type="entry name" value="His_kinase_dom"/>
</dbReference>
<dbReference type="InterPro" id="IPR001610">
    <property type="entry name" value="PAC"/>
</dbReference>
<feature type="domain" description="PAS" evidence="10">
    <location>
        <begin position="34"/>
        <end position="91"/>
    </location>
</feature>
<dbReference type="InterPro" id="IPR003594">
    <property type="entry name" value="HATPase_dom"/>
</dbReference>
<dbReference type="InterPro" id="IPR050482">
    <property type="entry name" value="Sensor_HK_TwoCompSys"/>
</dbReference>
<keyword evidence="13" id="KW-1185">Reference proteome</keyword>
<dbReference type="SUPFAM" id="SSF55785">
    <property type="entry name" value="PYP-like sensor domain (PAS domain)"/>
    <property type="match status" value="3"/>
</dbReference>
<dbReference type="Pfam" id="PF07730">
    <property type="entry name" value="HisKA_3"/>
    <property type="match status" value="1"/>
</dbReference>
<evidence type="ECO:0000256" key="1">
    <source>
        <dbReference type="ARBA" id="ARBA00000085"/>
    </source>
</evidence>
<keyword evidence="6" id="KW-0067">ATP-binding</keyword>
<dbReference type="InterPro" id="IPR000700">
    <property type="entry name" value="PAS-assoc_C"/>
</dbReference>
<dbReference type="Gene3D" id="3.30.450.20">
    <property type="entry name" value="PAS domain"/>
    <property type="match status" value="3"/>
</dbReference>
<dbReference type="CDD" id="cd16917">
    <property type="entry name" value="HATPase_UhpB-NarQ-NarX-like"/>
    <property type="match status" value="1"/>
</dbReference>
<dbReference type="InterPro" id="IPR000014">
    <property type="entry name" value="PAS"/>
</dbReference>
<accession>A0A4Q9DQJ3</accession>
<dbReference type="InterPro" id="IPR011712">
    <property type="entry name" value="Sig_transdc_His_kin_sub3_dim/P"/>
</dbReference>
<dbReference type="SMART" id="SM00387">
    <property type="entry name" value="HATPase_c"/>
    <property type="match status" value="1"/>
</dbReference>
<feature type="transmembrane region" description="Helical" evidence="8">
    <location>
        <begin position="6"/>
        <end position="29"/>
    </location>
</feature>
<dbReference type="GO" id="GO:0000155">
    <property type="term" value="F:phosphorelay sensor kinase activity"/>
    <property type="evidence" value="ECO:0007669"/>
    <property type="project" value="InterPro"/>
</dbReference>
<dbReference type="PROSITE" id="PS50109">
    <property type="entry name" value="HIS_KIN"/>
    <property type="match status" value="1"/>
</dbReference>
<dbReference type="CDD" id="cd00130">
    <property type="entry name" value="PAS"/>
    <property type="match status" value="2"/>
</dbReference>
<dbReference type="GO" id="GO:0046983">
    <property type="term" value="F:protein dimerization activity"/>
    <property type="evidence" value="ECO:0007669"/>
    <property type="project" value="InterPro"/>
</dbReference>
<evidence type="ECO:0000313" key="13">
    <source>
        <dbReference type="Proteomes" id="UP000293142"/>
    </source>
</evidence>
<feature type="domain" description="PAS" evidence="10">
    <location>
        <begin position="290"/>
        <end position="331"/>
    </location>
</feature>
<evidence type="ECO:0000256" key="3">
    <source>
        <dbReference type="ARBA" id="ARBA00022679"/>
    </source>
</evidence>
<dbReference type="PROSITE" id="PS50112">
    <property type="entry name" value="PAS"/>
    <property type="match status" value="2"/>
</dbReference>
<dbReference type="SMART" id="SM00091">
    <property type="entry name" value="PAS"/>
    <property type="match status" value="3"/>
</dbReference>
<evidence type="ECO:0000256" key="4">
    <source>
        <dbReference type="ARBA" id="ARBA00022741"/>
    </source>
</evidence>
<keyword evidence="7" id="KW-0902">Two-component regulatory system</keyword>
<keyword evidence="8" id="KW-0472">Membrane</keyword>
<dbReference type="NCBIfam" id="TIGR00229">
    <property type="entry name" value="sensory_box"/>
    <property type="match status" value="3"/>
</dbReference>
<evidence type="ECO:0000259" key="9">
    <source>
        <dbReference type="PROSITE" id="PS50109"/>
    </source>
</evidence>
<dbReference type="InterPro" id="IPR036890">
    <property type="entry name" value="HATPase_C_sf"/>
</dbReference>
<dbReference type="GO" id="GO:0005524">
    <property type="term" value="F:ATP binding"/>
    <property type="evidence" value="ECO:0007669"/>
    <property type="project" value="UniProtKB-KW"/>
</dbReference>
<dbReference type="SUPFAM" id="SSF55874">
    <property type="entry name" value="ATPase domain of HSP90 chaperone/DNA topoisomerase II/histidine kinase"/>
    <property type="match status" value="1"/>
</dbReference>
<comment type="caution">
    <text evidence="12">The sequence shown here is derived from an EMBL/GenBank/DDBJ whole genome shotgun (WGS) entry which is preliminary data.</text>
</comment>
<keyword evidence="8" id="KW-1133">Transmembrane helix</keyword>
<evidence type="ECO:0000259" key="10">
    <source>
        <dbReference type="PROSITE" id="PS50112"/>
    </source>
</evidence>
<dbReference type="InterPro" id="IPR035965">
    <property type="entry name" value="PAS-like_dom_sf"/>
</dbReference>
<dbReference type="Proteomes" id="UP000293142">
    <property type="component" value="Unassembled WGS sequence"/>
</dbReference>
<evidence type="ECO:0000259" key="11">
    <source>
        <dbReference type="PROSITE" id="PS50113"/>
    </source>
</evidence>
<protein>
    <recommendedName>
        <fullName evidence="2">histidine kinase</fullName>
        <ecNumber evidence="2">2.7.13.3</ecNumber>
    </recommendedName>
</protein>
<dbReference type="EMBL" id="SIRE01000013">
    <property type="protein sequence ID" value="TBL76576.1"/>
    <property type="molecule type" value="Genomic_DNA"/>
</dbReference>
<dbReference type="Pfam" id="PF13426">
    <property type="entry name" value="PAS_9"/>
    <property type="match status" value="2"/>
</dbReference>
<feature type="domain" description="PAC" evidence="11">
    <location>
        <begin position="123"/>
        <end position="175"/>
    </location>
</feature>
<evidence type="ECO:0000313" key="12">
    <source>
        <dbReference type="EMBL" id="TBL76576.1"/>
    </source>
</evidence>
<evidence type="ECO:0000256" key="6">
    <source>
        <dbReference type="ARBA" id="ARBA00022840"/>
    </source>
</evidence>
<dbReference type="PROSITE" id="PS50113">
    <property type="entry name" value="PAC"/>
    <property type="match status" value="1"/>
</dbReference>
<feature type="domain" description="Histidine kinase" evidence="9">
    <location>
        <begin position="433"/>
        <end position="626"/>
    </location>
</feature>
<evidence type="ECO:0000256" key="8">
    <source>
        <dbReference type="SAM" id="Phobius"/>
    </source>
</evidence>
<sequence length="634" mass="71815">MPQYLVYVLASGLAITFGTSVVLLFILYTRAIPFEQRWKGILQAASELSIVATDLKGTITFFNSGAEKMLGYKAEELIGISTPYLFHDPDEVIIRGRELSAELGRKVEGFDVFVESSNKGKAEKKEWTYIHKNGTLIPVTLIVMPIRNARSEITGHLGVALDISKEKMLEQDLRKSEADYRFLLDHSPNIVIVHQGPRIRFMNKVAVAMLGFAAEEETWNVSMDELVDLQYRDELYSVSRTKKLTEIVMLCRTGKHMAVESHLVTVNYRGEPAQMMIAKDITANKQAAEMNNRLISILEETEHYIGMADVDGKLLYLNTFMKKMLGFTDENEGTGMLLTDLYPKWEGTLIRREALDKASKQGSWSGETVFLRKDYQLLPVYQTILAHKDPSDRIQYYSLVARDLSVIRAEEEARLSKVIIQKTLEAQEKERTALARELHDHIGQSLYFVSINLHTLSGKPEVMPYDELIQSMLEQLDGAIVEIRSQLFRLRPQLLEHLGLAASIQHLVRSYQLAYPHMDIRFVHQAATRGIDSNTEIHLYRIVQEGLSNAIKHAEATRIEIILSWEENELRIQIWDDGRGIDKKNVGVGMGLRHMEERVNALNGTFHMYTGSHCGTKLTAAIPLPPGAAAQEEA</sequence>
<keyword evidence="4" id="KW-0547">Nucleotide-binding</keyword>
<name>A0A4Q9DQJ3_9BACL</name>
<gene>
    <name evidence="12" type="ORF">EYB31_19305</name>
</gene>
<dbReference type="Pfam" id="PF13188">
    <property type="entry name" value="PAS_8"/>
    <property type="match status" value="1"/>
</dbReference>
<dbReference type="GO" id="GO:0016020">
    <property type="term" value="C:membrane"/>
    <property type="evidence" value="ECO:0007669"/>
    <property type="project" value="InterPro"/>
</dbReference>
<dbReference type="OrthoDB" id="9781904at2"/>
<dbReference type="RefSeq" id="WP_131015049.1">
    <property type="nucleotide sequence ID" value="NZ_SIRE01000013.1"/>
</dbReference>
<dbReference type="Gene3D" id="1.20.5.1930">
    <property type="match status" value="1"/>
</dbReference>
<dbReference type="SMART" id="SM00086">
    <property type="entry name" value="PAC"/>
    <property type="match status" value="3"/>
</dbReference>
<evidence type="ECO:0000256" key="5">
    <source>
        <dbReference type="ARBA" id="ARBA00022777"/>
    </source>
</evidence>
<evidence type="ECO:0000256" key="7">
    <source>
        <dbReference type="ARBA" id="ARBA00023012"/>
    </source>
</evidence>
<comment type="catalytic activity">
    <reaction evidence="1">
        <text>ATP + protein L-histidine = ADP + protein N-phospho-L-histidine.</text>
        <dbReference type="EC" id="2.7.13.3"/>
    </reaction>
</comment>
<organism evidence="12 13">
    <name type="scientific">Paenibacillus thalictri</name>
    <dbReference type="NCBI Taxonomy" id="2527873"/>
    <lineage>
        <taxon>Bacteria</taxon>
        <taxon>Bacillati</taxon>
        <taxon>Bacillota</taxon>
        <taxon>Bacilli</taxon>
        <taxon>Bacillales</taxon>
        <taxon>Paenibacillaceae</taxon>
        <taxon>Paenibacillus</taxon>
    </lineage>
</organism>
<dbReference type="Pfam" id="PF02518">
    <property type="entry name" value="HATPase_c"/>
    <property type="match status" value="1"/>
</dbReference>
<dbReference type="EC" id="2.7.13.3" evidence="2"/>
<reference evidence="12 13" key="1">
    <citation type="submission" date="2019-02" db="EMBL/GenBank/DDBJ databases">
        <title>Paenibacillus sp. nov., isolated from surface-sterilized tissue of Thalictrum simplex L.</title>
        <authorList>
            <person name="Tuo L."/>
        </authorList>
    </citation>
    <scope>NUCLEOTIDE SEQUENCE [LARGE SCALE GENOMIC DNA]</scope>
    <source>
        <strain evidence="12 13">N2SHLJ1</strain>
    </source>
</reference>
<dbReference type="Gene3D" id="3.30.565.10">
    <property type="entry name" value="Histidine kinase-like ATPase, C-terminal domain"/>
    <property type="match status" value="1"/>
</dbReference>
<keyword evidence="8" id="KW-0812">Transmembrane</keyword>
<keyword evidence="3" id="KW-0808">Transferase</keyword>